<evidence type="ECO:0000313" key="8">
    <source>
        <dbReference type="Proteomes" id="UP000677082"/>
    </source>
</evidence>
<feature type="transmembrane region" description="Helical" evidence="6">
    <location>
        <begin position="212"/>
        <end position="232"/>
    </location>
</feature>
<organism evidence="7 8">
    <name type="scientific">Paractinoplanes toevensis</name>
    <dbReference type="NCBI Taxonomy" id="571911"/>
    <lineage>
        <taxon>Bacteria</taxon>
        <taxon>Bacillati</taxon>
        <taxon>Actinomycetota</taxon>
        <taxon>Actinomycetes</taxon>
        <taxon>Micromonosporales</taxon>
        <taxon>Micromonosporaceae</taxon>
        <taxon>Paractinoplanes</taxon>
    </lineage>
</organism>
<keyword evidence="4 6" id="KW-1133">Transmembrane helix</keyword>
<dbReference type="EMBL" id="BOQN01000093">
    <property type="protein sequence ID" value="GIM95417.1"/>
    <property type="molecule type" value="Genomic_DNA"/>
</dbReference>
<feature type="transmembrane region" description="Helical" evidence="6">
    <location>
        <begin position="383"/>
        <end position="405"/>
    </location>
</feature>
<feature type="transmembrane region" description="Helical" evidence="6">
    <location>
        <begin position="12"/>
        <end position="33"/>
    </location>
</feature>
<accession>A0A919W411</accession>
<keyword evidence="8" id="KW-1185">Reference proteome</keyword>
<comment type="caution">
    <text evidence="7">The sequence shown here is derived from an EMBL/GenBank/DDBJ whole genome shotgun (WGS) entry which is preliminary data.</text>
</comment>
<evidence type="ECO:0000313" key="7">
    <source>
        <dbReference type="EMBL" id="GIM95417.1"/>
    </source>
</evidence>
<dbReference type="InterPro" id="IPR002797">
    <property type="entry name" value="Polysacc_synth"/>
</dbReference>
<comment type="subcellular location">
    <subcellularLocation>
        <location evidence="1">Cell membrane</location>
        <topology evidence="1">Multi-pass membrane protein</topology>
    </subcellularLocation>
</comment>
<name>A0A919W411_9ACTN</name>
<dbReference type="Proteomes" id="UP000677082">
    <property type="component" value="Unassembled WGS sequence"/>
</dbReference>
<evidence type="ECO:0000256" key="6">
    <source>
        <dbReference type="SAM" id="Phobius"/>
    </source>
</evidence>
<sequence>MSQNRRILKNAAALYVAEFVARATLLIQLVLVARTLGSGEYGKQALVLSVMAIAANLTDFGFSTLGVKLIAAEPQSINRIGSGMLVIKVAVGFLSSLAIIAVVLVSHMPADLTWMYILSALTLITTAYTTSMSSIFRGYEIMQYDAYGRIGIAFLTTGLGALLLALGYGIVVIVAMTSALTIVNALYMKAVNSYRKLFHFQWPASNQEYTNLLKLALPFASLAVLVAISYRVDTLILGLFETTDVVGEYSAAYRIFELFLIVPAIFAGVLLPATSARLHSDKAAAHALTMRAVKYFSYLCFPLAVGLSLLAAQVITLFYGSKYPDSILVLQLMSFSLIPTFIAHITANIFHASTRPQLNTYIALLSVVFNVSVNFLLIPMFGLAGAAITSVATQLIVLVIGTIMINRHVFELPYWRVLWRPILASLVMAASMLFYRSIWLVPVYIAVYVVALYALRGFSEQDKEVLRAALPLRRSGAAAR</sequence>
<keyword evidence="5 6" id="KW-0472">Membrane</keyword>
<dbReference type="PANTHER" id="PTHR30250:SF11">
    <property type="entry name" value="O-ANTIGEN TRANSPORTER-RELATED"/>
    <property type="match status" value="1"/>
</dbReference>
<evidence type="ECO:0000256" key="4">
    <source>
        <dbReference type="ARBA" id="ARBA00022989"/>
    </source>
</evidence>
<feature type="transmembrane region" description="Helical" evidence="6">
    <location>
        <begin position="417"/>
        <end position="435"/>
    </location>
</feature>
<feature type="transmembrane region" description="Helical" evidence="6">
    <location>
        <begin position="326"/>
        <end position="346"/>
    </location>
</feature>
<feature type="transmembrane region" description="Helical" evidence="6">
    <location>
        <begin position="83"/>
        <end position="108"/>
    </location>
</feature>
<feature type="transmembrane region" description="Helical" evidence="6">
    <location>
        <begin position="358"/>
        <end position="377"/>
    </location>
</feature>
<dbReference type="GO" id="GO:0005886">
    <property type="term" value="C:plasma membrane"/>
    <property type="evidence" value="ECO:0007669"/>
    <property type="project" value="UniProtKB-SubCell"/>
</dbReference>
<dbReference type="AlphaFoldDB" id="A0A919W411"/>
<feature type="transmembrane region" description="Helical" evidence="6">
    <location>
        <begin position="295"/>
        <end position="320"/>
    </location>
</feature>
<protein>
    <submittedName>
        <fullName evidence="7">Polysaccharide biosynthesis protein</fullName>
    </submittedName>
</protein>
<dbReference type="PANTHER" id="PTHR30250">
    <property type="entry name" value="PST FAMILY PREDICTED COLANIC ACID TRANSPORTER"/>
    <property type="match status" value="1"/>
</dbReference>
<gene>
    <name evidence="7" type="ORF">Ato02nite_072100</name>
</gene>
<keyword evidence="2" id="KW-1003">Cell membrane</keyword>
<feature type="transmembrane region" description="Helical" evidence="6">
    <location>
        <begin position="146"/>
        <end position="164"/>
    </location>
</feature>
<feature type="transmembrane region" description="Helical" evidence="6">
    <location>
        <begin position="170"/>
        <end position="191"/>
    </location>
</feature>
<feature type="transmembrane region" description="Helical" evidence="6">
    <location>
        <begin position="441"/>
        <end position="458"/>
    </location>
</feature>
<dbReference type="InterPro" id="IPR050833">
    <property type="entry name" value="Poly_Biosynth_Transport"/>
</dbReference>
<proteinExistence type="predicted"/>
<reference evidence="7 8" key="1">
    <citation type="submission" date="2021-03" db="EMBL/GenBank/DDBJ databases">
        <title>Whole genome shotgun sequence of Actinoplanes toevensis NBRC 105298.</title>
        <authorList>
            <person name="Komaki H."/>
            <person name="Tamura T."/>
        </authorList>
    </citation>
    <scope>NUCLEOTIDE SEQUENCE [LARGE SCALE GENOMIC DNA]</scope>
    <source>
        <strain evidence="7 8">NBRC 105298</strain>
    </source>
</reference>
<evidence type="ECO:0000256" key="3">
    <source>
        <dbReference type="ARBA" id="ARBA00022692"/>
    </source>
</evidence>
<feature type="transmembrane region" description="Helical" evidence="6">
    <location>
        <begin position="114"/>
        <end position="134"/>
    </location>
</feature>
<feature type="transmembrane region" description="Helical" evidence="6">
    <location>
        <begin position="252"/>
        <end position="274"/>
    </location>
</feature>
<dbReference type="RefSeq" id="WP_213011141.1">
    <property type="nucleotide sequence ID" value="NZ_BOQN01000093.1"/>
</dbReference>
<dbReference type="Pfam" id="PF01943">
    <property type="entry name" value="Polysacc_synt"/>
    <property type="match status" value="1"/>
</dbReference>
<evidence type="ECO:0000256" key="5">
    <source>
        <dbReference type="ARBA" id="ARBA00023136"/>
    </source>
</evidence>
<feature type="transmembrane region" description="Helical" evidence="6">
    <location>
        <begin position="45"/>
        <end position="71"/>
    </location>
</feature>
<dbReference type="CDD" id="cd13128">
    <property type="entry name" value="MATE_Wzx_like"/>
    <property type="match status" value="1"/>
</dbReference>
<evidence type="ECO:0000256" key="1">
    <source>
        <dbReference type="ARBA" id="ARBA00004651"/>
    </source>
</evidence>
<evidence type="ECO:0000256" key="2">
    <source>
        <dbReference type="ARBA" id="ARBA00022475"/>
    </source>
</evidence>
<keyword evidence="3 6" id="KW-0812">Transmembrane</keyword>